<evidence type="ECO:0000256" key="1">
    <source>
        <dbReference type="SAM" id="Phobius"/>
    </source>
</evidence>
<accession>A0ABR0Q5B2</accession>
<gene>
    <name evidence="2" type="ORF">PVK06_017956</name>
</gene>
<keyword evidence="1" id="KW-0472">Membrane</keyword>
<reference evidence="2 3" key="1">
    <citation type="submission" date="2023-03" db="EMBL/GenBank/DDBJ databases">
        <title>WGS of Gossypium arboreum.</title>
        <authorList>
            <person name="Yu D."/>
        </authorList>
    </citation>
    <scope>NUCLEOTIDE SEQUENCE [LARGE SCALE GENOMIC DNA]</scope>
    <source>
        <tissue evidence="2">Leaf</tissue>
    </source>
</reference>
<keyword evidence="1" id="KW-0812">Transmembrane</keyword>
<dbReference type="Proteomes" id="UP001358586">
    <property type="component" value="Chromosome 5"/>
</dbReference>
<keyword evidence="1" id="KW-1133">Transmembrane helix</keyword>
<evidence type="ECO:0000313" key="2">
    <source>
        <dbReference type="EMBL" id="KAK5834083.1"/>
    </source>
</evidence>
<comment type="caution">
    <text evidence="2">The sequence shown here is derived from an EMBL/GenBank/DDBJ whole genome shotgun (WGS) entry which is preliminary data.</text>
</comment>
<name>A0ABR0Q5B2_GOSAR</name>
<organism evidence="2 3">
    <name type="scientific">Gossypium arboreum</name>
    <name type="common">Tree cotton</name>
    <name type="synonym">Gossypium nanking</name>
    <dbReference type="NCBI Taxonomy" id="29729"/>
    <lineage>
        <taxon>Eukaryota</taxon>
        <taxon>Viridiplantae</taxon>
        <taxon>Streptophyta</taxon>
        <taxon>Embryophyta</taxon>
        <taxon>Tracheophyta</taxon>
        <taxon>Spermatophyta</taxon>
        <taxon>Magnoliopsida</taxon>
        <taxon>eudicotyledons</taxon>
        <taxon>Gunneridae</taxon>
        <taxon>Pentapetalae</taxon>
        <taxon>rosids</taxon>
        <taxon>malvids</taxon>
        <taxon>Malvales</taxon>
        <taxon>Malvaceae</taxon>
        <taxon>Malvoideae</taxon>
        <taxon>Gossypium</taxon>
    </lineage>
</organism>
<feature type="transmembrane region" description="Helical" evidence="1">
    <location>
        <begin position="75"/>
        <end position="99"/>
    </location>
</feature>
<sequence>MASFGLQFCFAARDQQVLFSELRKPPLYSITAYYPVDDFFVVDLARYMSNDKKKLHYCNEHLIDLVLLSINHRQLSFLTCNGVLLVLTLYIPSCTLFLLKS</sequence>
<proteinExistence type="predicted"/>
<dbReference type="EMBL" id="JARKNE010000005">
    <property type="protein sequence ID" value="KAK5834083.1"/>
    <property type="molecule type" value="Genomic_DNA"/>
</dbReference>
<keyword evidence="3" id="KW-1185">Reference proteome</keyword>
<protein>
    <submittedName>
        <fullName evidence="2">Uncharacterized protein</fullName>
    </submittedName>
</protein>
<evidence type="ECO:0000313" key="3">
    <source>
        <dbReference type="Proteomes" id="UP001358586"/>
    </source>
</evidence>